<reference evidence="9 10" key="1">
    <citation type="journal article" date="2013" name="Front. Microbiol.">
        <title>Comparative genomic analyses of the cyanobacterium, Lyngbya aestuarii BL J, a powerful hydrogen producer.</title>
        <authorList>
            <person name="Kothari A."/>
            <person name="Vaughn M."/>
            <person name="Garcia-Pichel F."/>
        </authorList>
    </citation>
    <scope>NUCLEOTIDE SEQUENCE [LARGE SCALE GENOMIC DNA]</scope>
    <source>
        <strain evidence="9 10">BL J</strain>
    </source>
</reference>
<name>U7QJQ5_9CYAN</name>
<dbReference type="InterPro" id="IPR036249">
    <property type="entry name" value="Thioredoxin-like_sf"/>
</dbReference>
<dbReference type="OrthoDB" id="530955at2"/>
<dbReference type="GO" id="GO:0005829">
    <property type="term" value="C:cytosol"/>
    <property type="evidence" value="ECO:0007669"/>
    <property type="project" value="TreeGrafter"/>
</dbReference>
<dbReference type="Gene3D" id="3.40.30.10">
    <property type="entry name" value="Glutaredoxin"/>
    <property type="match status" value="1"/>
</dbReference>
<dbReference type="Pfam" id="PF00085">
    <property type="entry name" value="Thioredoxin"/>
    <property type="match status" value="1"/>
</dbReference>
<dbReference type="RefSeq" id="WP_023065713.1">
    <property type="nucleotide sequence ID" value="NZ_AUZM01000014.1"/>
</dbReference>
<keyword evidence="10" id="KW-1185">Reference proteome</keyword>
<dbReference type="PROSITE" id="PS51352">
    <property type="entry name" value="THIOREDOXIN_2"/>
    <property type="match status" value="1"/>
</dbReference>
<organism evidence="9 10">
    <name type="scientific">Lyngbya aestuarii BL J</name>
    <dbReference type="NCBI Taxonomy" id="1348334"/>
    <lineage>
        <taxon>Bacteria</taxon>
        <taxon>Bacillati</taxon>
        <taxon>Cyanobacteriota</taxon>
        <taxon>Cyanophyceae</taxon>
        <taxon>Oscillatoriophycideae</taxon>
        <taxon>Oscillatoriales</taxon>
        <taxon>Microcoleaceae</taxon>
        <taxon>Lyngbya</taxon>
    </lineage>
</organism>
<comment type="similarity">
    <text evidence="1 6">Belongs to the thioredoxin family.</text>
</comment>
<accession>U7QJQ5</accession>
<dbReference type="InterPro" id="IPR005746">
    <property type="entry name" value="Thioredoxin"/>
</dbReference>
<dbReference type="CDD" id="cd02947">
    <property type="entry name" value="TRX_family"/>
    <property type="match status" value="1"/>
</dbReference>
<gene>
    <name evidence="9" type="ORF">M595_1935</name>
</gene>
<proteinExistence type="inferred from homology"/>
<keyword evidence="2" id="KW-0813">Transport</keyword>
<dbReference type="EMBL" id="AUZM01000014">
    <property type="protein sequence ID" value="ERT08123.1"/>
    <property type="molecule type" value="Genomic_DNA"/>
</dbReference>
<evidence type="ECO:0000313" key="10">
    <source>
        <dbReference type="Proteomes" id="UP000017127"/>
    </source>
</evidence>
<evidence type="ECO:0000256" key="3">
    <source>
        <dbReference type="ARBA" id="ARBA00022982"/>
    </source>
</evidence>
<dbReference type="PIRSF" id="PIRSF000077">
    <property type="entry name" value="Thioredoxin"/>
    <property type="match status" value="1"/>
</dbReference>
<dbReference type="PROSITE" id="PS00194">
    <property type="entry name" value="THIOREDOXIN_1"/>
    <property type="match status" value="1"/>
</dbReference>
<keyword evidence="3" id="KW-0249">Electron transport</keyword>
<evidence type="ECO:0000313" key="9">
    <source>
        <dbReference type="EMBL" id="ERT08123.1"/>
    </source>
</evidence>
<dbReference type="GO" id="GO:0015035">
    <property type="term" value="F:protein-disulfide reductase activity"/>
    <property type="evidence" value="ECO:0007669"/>
    <property type="project" value="InterPro"/>
</dbReference>
<evidence type="ECO:0000256" key="7">
    <source>
        <dbReference type="PIRSR" id="PIRSR000077-4"/>
    </source>
</evidence>
<dbReference type="InterPro" id="IPR013766">
    <property type="entry name" value="Thioredoxin_domain"/>
</dbReference>
<evidence type="ECO:0000256" key="2">
    <source>
        <dbReference type="ARBA" id="ARBA00022448"/>
    </source>
</evidence>
<sequence>MSNNVIVIQDSDFETEVLSAEQPVLAYFWATWCGPCKLVAPSVEAVAQTYGDRLKVVKLEVDKSLNAAKTCKVEGVPALRFFKNQQMIESHEGAITKQQLMDWVEQKLEKTENS</sequence>
<dbReference type="Proteomes" id="UP000017127">
    <property type="component" value="Unassembled WGS sequence"/>
</dbReference>
<dbReference type="SUPFAM" id="SSF52833">
    <property type="entry name" value="Thioredoxin-like"/>
    <property type="match status" value="1"/>
</dbReference>
<keyword evidence="5 7" id="KW-0676">Redox-active center</keyword>
<evidence type="ECO:0000256" key="1">
    <source>
        <dbReference type="ARBA" id="ARBA00008987"/>
    </source>
</evidence>
<keyword evidence="4 7" id="KW-1015">Disulfide bond</keyword>
<evidence type="ECO:0000259" key="8">
    <source>
        <dbReference type="PROSITE" id="PS51352"/>
    </source>
</evidence>
<feature type="disulfide bond" description="Redox-active" evidence="7">
    <location>
        <begin position="33"/>
        <end position="36"/>
    </location>
</feature>
<evidence type="ECO:0000256" key="6">
    <source>
        <dbReference type="PIRNR" id="PIRNR000077"/>
    </source>
</evidence>
<dbReference type="PANTHER" id="PTHR45663">
    <property type="entry name" value="GEO12009P1"/>
    <property type="match status" value="1"/>
</dbReference>
<dbReference type="PRINTS" id="PR00421">
    <property type="entry name" value="THIOREDOXIN"/>
</dbReference>
<evidence type="ECO:0000256" key="5">
    <source>
        <dbReference type="ARBA" id="ARBA00023284"/>
    </source>
</evidence>
<comment type="caution">
    <text evidence="9">The sequence shown here is derived from an EMBL/GenBank/DDBJ whole genome shotgun (WGS) entry which is preliminary data.</text>
</comment>
<evidence type="ECO:0000256" key="4">
    <source>
        <dbReference type="ARBA" id="ARBA00023157"/>
    </source>
</evidence>
<dbReference type="FunFam" id="3.40.30.10:FF:000001">
    <property type="entry name" value="Thioredoxin"/>
    <property type="match status" value="1"/>
</dbReference>
<feature type="domain" description="Thioredoxin" evidence="8">
    <location>
        <begin position="1"/>
        <end position="109"/>
    </location>
</feature>
<protein>
    <recommendedName>
        <fullName evidence="6">Thioredoxin</fullName>
    </recommendedName>
</protein>
<dbReference type="GO" id="GO:0045454">
    <property type="term" value="P:cell redox homeostasis"/>
    <property type="evidence" value="ECO:0007669"/>
    <property type="project" value="TreeGrafter"/>
</dbReference>
<dbReference type="InterPro" id="IPR017937">
    <property type="entry name" value="Thioredoxin_CS"/>
</dbReference>
<dbReference type="PANTHER" id="PTHR45663:SF11">
    <property type="entry name" value="GEO12009P1"/>
    <property type="match status" value="1"/>
</dbReference>
<dbReference type="AlphaFoldDB" id="U7QJQ5"/>
<dbReference type="PATRIC" id="fig|1348334.3.peg.1887"/>